<reference evidence="12" key="3">
    <citation type="submission" date="2018-04" db="EMBL/GenBank/DDBJ databases">
        <authorList>
            <person name="Sheh A."/>
            <person name="Shen Z."/>
            <person name="Mannion A.J."/>
            <person name="Fox J.G."/>
        </authorList>
    </citation>
    <scope>NUCLEOTIDE SEQUENCE</scope>
    <source>
        <strain evidence="12">MIT-03-7007</strain>
    </source>
</reference>
<dbReference type="InterPro" id="IPR000540">
    <property type="entry name" value="Flag_MotA_CS"/>
</dbReference>
<evidence type="ECO:0000256" key="2">
    <source>
        <dbReference type="ARBA" id="ARBA00008038"/>
    </source>
</evidence>
<accession>A0A099UA43</accession>
<sequence>MDIATVIGMSLSLILLGTAMMLGVGIAPYLDPPSILITVGGSITSLFIAYKMETMKKSVAFFMIAFKPQTFDVPALIKRLVDYSTQARRDGILSLEQQVNQEENSFLRKGLGMAIDGAEPDSIRDLLEIEMDRTLDRHKTNAGLFDTWGSYAGAYGMLGTLIGLVAMLLNMSDPASIGPAMAVALLTTFYGSFIGNILGAPIANILVVRANDEALVQLLVIEGVMSIQAGDNPRSLETKLLTFLPPNQRVSSFE</sequence>
<dbReference type="PANTHER" id="PTHR30433">
    <property type="entry name" value="CHEMOTAXIS PROTEIN MOTA"/>
    <property type="match status" value="1"/>
</dbReference>
<dbReference type="EMBL" id="JRPC02000023">
    <property type="protein sequence ID" value="TLE14524.1"/>
    <property type="molecule type" value="Genomic_DNA"/>
</dbReference>
<dbReference type="GO" id="GO:0006935">
    <property type="term" value="P:chemotaxis"/>
    <property type="evidence" value="ECO:0007669"/>
    <property type="project" value="InterPro"/>
</dbReference>
<evidence type="ECO:0000256" key="6">
    <source>
        <dbReference type="ARBA" id="ARBA00022779"/>
    </source>
</evidence>
<dbReference type="OrthoDB" id="9806929at2"/>
<evidence type="ECO:0000313" key="12">
    <source>
        <dbReference type="EMBL" id="TLE14524.1"/>
    </source>
</evidence>
<feature type="transmembrane region" description="Helical" evidence="9">
    <location>
        <begin position="7"/>
        <end position="27"/>
    </location>
</feature>
<evidence type="ECO:0000256" key="4">
    <source>
        <dbReference type="ARBA" id="ARBA00022475"/>
    </source>
</evidence>
<keyword evidence="5 9" id="KW-0812">Transmembrane</keyword>
<dbReference type="GO" id="GO:0005886">
    <property type="term" value="C:plasma membrane"/>
    <property type="evidence" value="ECO:0007669"/>
    <property type="project" value="UniProtKB-SubCell"/>
</dbReference>
<evidence type="ECO:0000256" key="8">
    <source>
        <dbReference type="ARBA" id="ARBA00023136"/>
    </source>
</evidence>
<reference evidence="12 13" key="1">
    <citation type="journal article" date="2014" name="Genome Announc.">
        <title>Draft genome sequences of eight enterohepatic helicobacter species isolated from both laboratory and wild rodents.</title>
        <authorList>
            <person name="Sheh A."/>
            <person name="Shen Z."/>
            <person name="Fox J.G."/>
        </authorList>
    </citation>
    <scope>NUCLEOTIDE SEQUENCE [LARGE SCALE GENOMIC DNA]</scope>
    <source>
        <strain evidence="12 13">MIT-03-7007</strain>
    </source>
</reference>
<name>A0A099UA43_9HELI</name>
<feature type="domain" description="MotA/TolQ/ExbB proton channel" evidence="10">
    <location>
        <begin position="100"/>
        <end position="213"/>
    </location>
</feature>
<dbReference type="Pfam" id="PF01618">
    <property type="entry name" value="MotA_ExbB"/>
    <property type="match status" value="1"/>
</dbReference>
<evidence type="ECO:0000256" key="3">
    <source>
        <dbReference type="ARBA" id="ARBA00022448"/>
    </source>
</evidence>
<evidence type="ECO:0000313" key="11">
    <source>
        <dbReference type="EMBL" id="AWI33654.1"/>
    </source>
</evidence>
<keyword evidence="6" id="KW-0283">Flagellar rotation</keyword>
<dbReference type="EMBL" id="CP021886">
    <property type="protein sequence ID" value="AWI33654.1"/>
    <property type="molecule type" value="Genomic_DNA"/>
</dbReference>
<protein>
    <submittedName>
        <fullName evidence="12">Motility protein A</fullName>
    </submittedName>
</protein>
<evidence type="ECO:0000256" key="7">
    <source>
        <dbReference type="ARBA" id="ARBA00022989"/>
    </source>
</evidence>
<feature type="transmembrane region" description="Helical" evidence="9">
    <location>
        <begin position="148"/>
        <end position="169"/>
    </location>
</feature>
<evidence type="ECO:0000256" key="5">
    <source>
        <dbReference type="ARBA" id="ARBA00022692"/>
    </source>
</evidence>
<evidence type="ECO:0000259" key="10">
    <source>
        <dbReference type="Pfam" id="PF01618"/>
    </source>
</evidence>
<keyword evidence="3" id="KW-0813">Transport</keyword>
<dbReference type="InterPro" id="IPR047055">
    <property type="entry name" value="MotA-like"/>
</dbReference>
<keyword evidence="8 9" id="KW-0472">Membrane</keyword>
<dbReference type="AlphaFoldDB" id="A0A099UA43"/>
<dbReference type="GO" id="GO:0071978">
    <property type="term" value="P:bacterial-type flagellum-dependent swarming motility"/>
    <property type="evidence" value="ECO:0007669"/>
    <property type="project" value="InterPro"/>
</dbReference>
<dbReference type="RefSeq" id="WP_034553940.1">
    <property type="nucleotide sequence ID" value="NZ_CP021886.1"/>
</dbReference>
<dbReference type="InterPro" id="IPR002898">
    <property type="entry name" value="MotA_ExbB_proton_chnl"/>
</dbReference>
<evidence type="ECO:0000256" key="9">
    <source>
        <dbReference type="SAM" id="Phobius"/>
    </source>
</evidence>
<dbReference type="KEGG" id="had:CDV25_01920"/>
<feature type="transmembrane region" description="Helical" evidence="9">
    <location>
        <begin position="181"/>
        <end position="207"/>
    </location>
</feature>
<keyword evidence="13" id="KW-1185">Reference proteome</keyword>
<keyword evidence="7 9" id="KW-1133">Transmembrane helix</keyword>
<organism evidence="12 13">
    <name type="scientific">Helicobacter apodemus</name>
    <dbReference type="NCBI Taxonomy" id="135569"/>
    <lineage>
        <taxon>Bacteria</taxon>
        <taxon>Pseudomonadati</taxon>
        <taxon>Campylobacterota</taxon>
        <taxon>Epsilonproteobacteria</taxon>
        <taxon>Campylobacterales</taxon>
        <taxon>Helicobacteraceae</taxon>
        <taxon>Helicobacter</taxon>
    </lineage>
</organism>
<proteinExistence type="inferred from homology"/>
<evidence type="ECO:0000256" key="1">
    <source>
        <dbReference type="ARBA" id="ARBA00004429"/>
    </source>
</evidence>
<comment type="subcellular location">
    <subcellularLocation>
        <location evidence="1">Cell inner membrane</location>
        <topology evidence="1">Multi-pass membrane protein</topology>
    </subcellularLocation>
</comment>
<comment type="similarity">
    <text evidence="2">Belongs to the MotA family.</text>
</comment>
<reference evidence="11 14" key="2">
    <citation type="submission" date="2017-06" db="EMBL/GenBank/DDBJ databases">
        <title>Complete genome of Helicobacter apodemus.</title>
        <authorList>
            <person name="Cho S."/>
        </authorList>
    </citation>
    <scope>NUCLEOTIDE SEQUENCE [LARGE SCALE GENOMIC DNA]</scope>
    <source>
        <strain evidence="11">SCJK1</strain>
        <strain evidence="14">SNUVETPUB-15-01</strain>
    </source>
</reference>
<feature type="transmembrane region" description="Helical" evidence="9">
    <location>
        <begin position="33"/>
        <end position="50"/>
    </location>
</feature>
<evidence type="ECO:0000313" key="13">
    <source>
        <dbReference type="Proteomes" id="UP000029920"/>
    </source>
</evidence>
<dbReference type="PROSITE" id="PS01307">
    <property type="entry name" value="MOTA"/>
    <property type="match status" value="1"/>
</dbReference>
<evidence type="ECO:0000313" key="14">
    <source>
        <dbReference type="Proteomes" id="UP000244890"/>
    </source>
</evidence>
<dbReference type="Proteomes" id="UP000244890">
    <property type="component" value="Chromosome"/>
</dbReference>
<dbReference type="Proteomes" id="UP000029920">
    <property type="component" value="Unassembled WGS sequence"/>
</dbReference>
<dbReference type="PANTHER" id="PTHR30433:SF2">
    <property type="entry name" value="MOTILITY PROTEIN A"/>
    <property type="match status" value="1"/>
</dbReference>
<keyword evidence="4" id="KW-1003">Cell membrane</keyword>
<gene>
    <name evidence="11" type="ORF">CDV25_01920</name>
    <name evidence="12" type="ORF">LS72_008465</name>
</gene>